<dbReference type="Gene3D" id="1.20.1260.10">
    <property type="match status" value="1"/>
</dbReference>
<comment type="caution">
    <text evidence="1">The sequence shown here is derived from an EMBL/GenBank/DDBJ whole genome shotgun (WGS) entry which is preliminary data.</text>
</comment>
<dbReference type="InterPro" id="IPR011197">
    <property type="entry name" value="UCP012318"/>
</dbReference>
<dbReference type="PANTHER" id="PTHR42782">
    <property type="entry name" value="SI:CH73-314G15.3"/>
    <property type="match status" value="1"/>
</dbReference>
<dbReference type="Proteomes" id="UP001150925">
    <property type="component" value="Unassembled WGS sequence"/>
</dbReference>
<dbReference type="InterPro" id="IPR012347">
    <property type="entry name" value="Ferritin-like"/>
</dbReference>
<evidence type="ECO:0008006" key="3">
    <source>
        <dbReference type="Google" id="ProtNLM"/>
    </source>
</evidence>
<evidence type="ECO:0000313" key="1">
    <source>
        <dbReference type="EMBL" id="KAJ1955566.1"/>
    </source>
</evidence>
<organism evidence="1 2">
    <name type="scientific">Dispira parvispora</name>
    <dbReference type="NCBI Taxonomy" id="1520584"/>
    <lineage>
        <taxon>Eukaryota</taxon>
        <taxon>Fungi</taxon>
        <taxon>Fungi incertae sedis</taxon>
        <taxon>Zoopagomycota</taxon>
        <taxon>Kickxellomycotina</taxon>
        <taxon>Dimargaritomycetes</taxon>
        <taxon>Dimargaritales</taxon>
        <taxon>Dimargaritaceae</taxon>
        <taxon>Dispira</taxon>
    </lineage>
</organism>
<dbReference type="SUPFAM" id="SSF47240">
    <property type="entry name" value="Ferritin-like"/>
    <property type="match status" value="1"/>
</dbReference>
<dbReference type="InterPro" id="IPR007402">
    <property type="entry name" value="DUF455"/>
</dbReference>
<dbReference type="OrthoDB" id="426882at2759"/>
<name>A0A9W8E4G8_9FUNG</name>
<dbReference type="PIRSF" id="PIRSF012318">
    <property type="entry name" value="UCP012318"/>
    <property type="match status" value="1"/>
</dbReference>
<keyword evidence="2" id="KW-1185">Reference proteome</keyword>
<dbReference type="Pfam" id="PF04305">
    <property type="entry name" value="DUF455"/>
    <property type="match status" value="1"/>
</dbReference>
<dbReference type="PANTHER" id="PTHR42782:SF2">
    <property type="entry name" value="3-OXOACYL-[ACYL-CARRIER-PROTEIN] SYNTHASE-LIKE PROTEIN"/>
    <property type="match status" value="1"/>
</dbReference>
<dbReference type="AlphaFoldDB" id="A0A9W8E4G8"/>
<evidence type="ECO:0000313" key="2">
    <source>
        <dbReference type="Proteomes" id="UP001150925"/>
    </source>
</evidence>
<dbReference type="CDD" id="cd00657">
    <property type="entry name" value="Ferritin_like"/>
    <property type="match status" value="1"/>
</dbReference>
<sequence length="287" mass="32027">MATSDPTTLCDWCVKILCTPDPVEKVTLTKRLGELWNTGAITAIGQGEPPSRPARPDNLEFVAPSRAPRLGKAGSLQSRIAILHALANIEQWAIDTALDNIVRFRTCAPNESTDVDNYGAVMPQEFFSDFIRMAADEAKHYGWLTDRLHELGSHFGALPVHAGIWESASETAHDLACRMAIVHMVHEARGLDVNPTTIQNFRRAKDATSADMLETILADEVTHVEIGHRWFTYICEKRGKPKRDAFRKIVKTHFHGVLKPPFNEEARRAAGMEPDLYHGLDERDPGN</sequence>
<dbReference type="EMBL" id="JANBPY010002307">
    <property type="protein sequence ID" value="KAJ1955566.1"/>
    <property type="molecule type" value="Genomic_DNA"/>
</dbReference>
<dbReference type="InterPro" id="IPR009078">
    <property type="entry name" value="Ferritin-like_SF"/>
</dbReference>
<accession>A0A9W8E4G8</accession>
<reference evidence="1" key="1">
    <citation type="submission" date="2022-07" db="EMBL/GenBank/DDBJ databases">
        <title>Phylogenomic reconstructions and comparative analyses of Kickxellomycotina fungi.</title>
        <authorList>
            <person name="Reynolds N.K."/>
            <person name="Stajich J.E."/>
            <person name="Barry K."/>
            <person name="Grigoriev I.V."/>
            <person name="Crous P."/>
            <person name="Smith M.E."/>
        </authorList>
    </citation>
    <scope>NUCLEOTIDE SEQUENCE</scope>
    <source>
        <strain evidence="1">RSA 1196</strain>
    </source>
</reference>
<gene>
    <name evidence="1" type="ORF">IWQ62_005502</name>
</gene>
<proteinExistence type="predicted"/>
<protein>
    <recommendedName>
        <fullName evidence="3">DUF455 domain-containing protein</fullName>
    </recommendedName>
</protein>